<feature type="non-terminal residue" evidence="1">
    <location>
        <position position="1"/>
    </location>
</feature>
<gene>
    <name evidence="1" type="ORF">UFOVP39_1</name>
</gene>
<sequence>QGGMSTRQGLTGLQLGGGLYDMYAKTKMADAQQAQMNKINSMYAPGSPEYNLMMQQIARKDAAAGRNSQYGPRAQNLAGIIAKQKADMLTSPTYANLSNQQLGNKYGSLNSLFALGGKVAAPQIAPTTGG</sequence>
<reference evidence="1" key="1">
    <citation type="submission" date="2020-05" db="EMBL/GenBank/DDBJ databases">
        <authorList>
            <person name="Chiriac C."/>
            <person name="Salcher M."/>
            <person name="Ghai R."/>
            <person name="Kavagutti S V."/>
        </authorList>
    </citation>
    <scope>NUCLEOTIDE SEQUENCE</scope>
</reference>
<name>A0A6J5T7D0_9CAUD</name>
<proteinExistence type="predicted"/>
<organism evidence="1">
    <name type="scientific">uncultured Caudovirales phage</name>
    <dbReference type="NCBI Taxonomy" id="2100421"/>
    <lineage>
        <taxon>Viruses</taxon>
        <taxon>Duplodnaviria</taxon>
        <taxon>Heunggongvirae</taxon>
        <taxon>Uroviricota</taxon>
        <taxon>Caudoviricetes</taxon>
        <taxon>Peduoviridae</taxon>
        <taxon>Maltschvirus</taxon>
        <taxon>Maltschvirus maltsch</taxon>
    </lineage>
</organism>
<accession>A0A6J5T7D0</accession>
<protein>
    <submittedName>
        <fullName evidence="1">Uncharacterized protein</fullName>
    </submittedName>
</protein>
<evidence type="ECO:0000313" key="1">
    <source>
        <dbReference type="EMBL" id="CAB4240547.1"/>
    </source>
</evidence>
<dbReference type="EMBL" id="LR797813">
    <property type="protein sequence ID" value="CAB4240547.1"/>
    <property type="molecule type" value="Genomic_DNA"/>
</dbReference>